<dbReference type="AlphaFoldDB" id="A0A1L9U1Z7"/>
<dbReference type="RefSeq" id="XP_067472919.1">
    <property type="nucleotide sequence ID" value="XM_067628213.1"/>
</dbReference>
<dbReference type="EMBL" id="KV878713">
    <property type="protein sequence ID" value="OJJ65668.1"/>
    <property type="molecule type" value="Genomic_DNA"/>
</dbReference>
<dbReference type="VEuPathDB" id="FungiDB:ASPBRDRAFT_60350"/>
<keyword evidence="2" id="KW-1185">Reference proteome</keyword>
<reference evidence="2" key="1">
    <citation type="journal article" date="2017" name="Genome Biol.">
        <title>Comparative genomics reveals high biological diversity and specific adaptations in the industrially and medically important fungal genus Aspergillus.</title>
        <authorList>
            <person name="de Vries R.P."/>
            <person name="Riley R."/>
            <person name="Wiebenga A."/>
            <person name="Aguilar-Osorio G."/>
            <person name="Amillis S."/>
            <person name="Uchima C.A."/>
            <person name="Anderluh G."/>
            <person name="Asadollahi M."/>
            <person name="Askin M."/>
            <person name="Barry K."/>
            <person name="Battaglia E."/>
            <person name="Bayram O."/>
            <person name="Benocci T."/>
            <person name="Braus-Stromeyer S.A."/>
            <person name="Caldana C."/>
            <person name="Canovas D."/>
            <person name="Cerqueira G.C."/>
            <person name="Chen F."/>
            <person name="Chen W."/>
            <person name="Choi C."/>
            <person name="Clum A."/>
            <person name="Dos Santos R.A."/>
            <person name="Damasio A.R."/>
            <person name="Diallinas G."/>
            <person name="Emri T."/>
            <person name="Fekete E."/>
            <person name="Flipphi M."/>
            <person name="Freyberg S."/>
            <person name="Gallo A."/>
            <person name="Gournas C."/>
            <person name="Habgood R."/>
            <person name="Hainaut M."/>
            <person name="Harispe M.L."/>
            <person name="Henrissat B."/>
            <person name="Hilden K.S."/>
            <person name="Hope R."/>
            <person name="Hossain A."/>
            <person name="Karabika E."/>
            <person name="Karaffa L."/>
            <person name="Karanyi Z."/>
            <person name="Krasevec N."/>
            <person name="Kuo A."/>
            <person name="Kusch H."/>
            <person name="LaButti K."/>
            <person name="Lagendijk E.L."/>
            <person name="Lapidus A."/>
            <person name="Levasseur A."/>
            <person name="Lindquist E."/>
            <person name="Lipzen A."/>
            <person name="Logrieco A.F."/>
            <person name="MacCabe A."/>
            <person name="Maekelae M.R."/>
            <person name="Malavazi I."/>
            <person name="Melin P."/>
            <person name="Meyer V."/>
            <person name="Mielnichuk N."/>
            <person name="Miskei M."/>
            <person name="Molnar A.P."/>
            <person name="Mule G."/>
            <person name="Ngan C.Y."/>
            <person name="Orejas M."/>
            <person name="Orosz E."/>
            <person name="Ouedraogo J.P."/>
            <person name="Overkamp K.M."/>
            <person name="Park H.-S."/>
            <person name="Perrone G."/>
            <person name="Piumi F."/>
            <person name="Punt P.J."/>
            <person name="Ram A.F."/>
            <person name="Ramon A."/>
            <person name="Rauscher S."/>
            <person name="Record E."/>
            <person name="Riano-Pachon D.M."/>
            <person name="Robert V."/>
            <person name="Roehrig J."/>
            <person name="Ruller R."/>
            <person name="Salamov A."/>
            <person name="Salih N.S."/>
            <person name="Samson R.A."/>
            <person name="Sandor E."/>
            <person name="Sanguinetti M."/>
            <person name="Schuetze T."/>
            <person name="Sepcic K."/>
            <person name="Shelest E."/>
            <person name="Sherlock G."/>
            <person name="Sophianopoulou V."/>
            <person name="Squina F.M."/>
            <person name="Sun H."/>
            <person name="Susca A."/>
            <person name="Todd R.B."/>
            <person name="Tsang A."/>
            <person name="Unkles S.E."/>
            <person name="van de Wiele N."/>
            <person name="van Rossen-Uffink D."/>
            <person name="Oliveira J.V."/>
            <person name="Vesth T.C."/>
            <person name="Visser J."/>
            <person name="Yu J.-H."/>
            <person name="Zhou M."/>
            <person name="Andersen M.R."/>
            <person name="Archer D.B."/>
            <person name="Baker S.E."/>
            <person name="Benoit I."/>
            <person name="Brakhage A.A."/>
            <person name="Braus G.H."/>
            <person name="Fischer R."/>
            <person name="Frisvad J.C."/>
            <person name="Goldman G.H."/>
            <person name="Houbraken J."/>
            <person name="Oakley B."/>
            <person name="Pocsi I."/>
            <person name="Scazzocchio C."/>
            <person name="Seiboth B."/>
            <person name="vanKuyk P.A."/>
            <person name="Wortman J."/>
            <person name="Dyer P.S."/>
            <person name="Grigoriev I.V."/>
        </authorList>
    </citation>
    <scope>NUCLEOTIDE SEQUENCE [LARGE SCALE GENOMIC DNA]</scope>
    <source>
        <strain evidence="2">CBS 101740 / IMI 381727 / IBT 21946</strain>
    </source>
</reference>
<dbReference type="Proteomes" id="UP000184499">
    <property type="component" value="Unassembled WGS sequence"/>
</dbReference>
<name>A0A1L9U1Z7_ASPBC</name>
<evidence type="ECO:0000313" key="2">
    <source>
        <dbReference type="Proteomes" id="UP000184499"/>
    </source>
</evidence>
<dbReference type="OrthoDB" id="6105938at2759"/>
<sequence>MRSSIPREGDDSLCIRRKFVINLANLKSVTGPRTMSRCTTKGKLSRLAKGLKALTPVLYRTPSTVHREVLQGSFTAKSGIHLTIRLPGTDFAYDDMGQAMERQLRLHVNYLPTLSVISSFWLIVDSNQAILLIDEIDAFFAKYPRFAYNRDGPFHAEFYPSNSTVGTDAKDLASWQRICRCMKIIPIPNELRNAQQSNRTGGHLEIFATLEDLCTYTIENRKYFPKEEAYEGGLLRFLWGTSITSTKKSKGPA</sequence>
<accession>A0A1L9U1Z7</accession>
<dbReference type="STRING" id="767769.A0A1L9U1Z7"/>
<proteinExistence type="predicted"/>
<organism evidence="1 2">
    <name type="scientific">Aspergillus brasiliensis (strain CBS 101740 / IMI 381727 / IBT 21946)</name>
    <dbReference type="NCBI Taxonomy" id="767769"/>
    <lineage>
        <taxon>Eukaryota</taxon>
        <taxon>Fungi</taxon>
        <taxon>Dikarya</taxon>
        <taxon>Ascomycota</taxon>
        <taxon>Pezizomycotina</taxon>
        <taxon>Eurotiomycetes</taxon>
        <taxon>Eurotiomycetidae</taxon>
        <taxon>Eurotiales</taxon>
        <taxon>Aspergillaceae</taxon>
        <taxon>Aspergillus</taxon>
        <taxon>Aspergillus subgen. Circumdati</taxon>
    </lineage>
</organism>
<gene>
    <name evidence="1" type="ORF">ASPBRDRAFT_60350</name>
</gene>
<dbReference type="GeneID" id="93580701"/>
<protein>
    <submittedName>
        <fullName evidence="1">Uncharacterized protein</fullName>
    </submittedName>
</protein>
<evidence type="ECO:0000313" key="1">
    <source>
        <dbReference type="EMBL" id="OJJ65668.1"/>
    </source>
</evidence>